<evidence type="ECO:0000313" key="2">
    <source>
        <dbReference type="EMBL" id="GLJ62135.1"/>
    </source>
</evidence>
<dbReference type="RefSeq" id="WP_271173830.1">
    <property type="nucleotide sequence ID" value="NZ_BSEJ01000011.1"/>
</dbReference>
<sequence>MSLRALLSAHGGYRHRRDLLESGWSPDRLRRAARAEGIALLRRSWLVLPEAPAEVHAAARLGGRITCRSALEQHGLWCPPGSADAIHIALAPHARAGEPGVRAHWASPVVAVAPRTLLDPIENVLACIAVCADGEAAFAVWESALARTRISADAMARTKWGSVAARALAGEAGVRSDSGVESRFAYRCRRAGIPFRQQVWLAGRPVDALIGRRLVVQLDGFAFHSDARQRRADIAHDRALRLLGFTVFRFDYFEVMHDWDHVESSLRSAMAQGLHL</sequence>
<protein>
    <recommendedName>
        <fullName evidence="1">DUF559 domain-containing protein</fullName>
    </recommendedName>
</protein>
<comment type="caution">
    <text evidence="2">The sequence shown here is derived from an EMBL/GenBank/DDBJ whole genome shotgun (WGS) entry which is preliminary data.</text>
</comment>
<proteinExistence type="predicted"/>
<dbReference type="Pfam" id="PF04480">
    <property type="entry name" value="DUF559"/>
    <property type="match status" value="1"/>
</dbReference>
<name>A0A9W6H4U7_9MICO</name>
<feature type="domain" description="DUF559" evidence="1">
    <location>
        <begin position="191"/>
        <end position="266"/>
    </location>
</feature>
<reference evidence="2" key="1">
    <citation type="journal article" date="2014" name="Int. J. Syst. Evol. Microbiol.">
        <title>Complete genome sequence of Corynebacterium casei LMG S-19264T (=DSM 44701T), isolated from a smear-ripened cheese.</title>
        <authorList>
            <consortium name="US DOE Joint Genome Institute (JGI-PGF)"/>
            <person name="Walter F."/>
            <person name="Albersmeier A."/>
            <person name="Kalinowski J."/>
            <person name="Ruckert C."/>
        </authorList>
    </citation>
    <scope>NUCLEOTIDE SEQUENCE</scope>
    <source>
        <strain evidence="2">VKM Ac-1020</strain>
    </source>
</reference>
<keyword evidence="3" id="KW-1185">Reference proteome</keyword>
<reference evidence="2" key="2">
    <citation type="submission" date="2023-01" db="EMBL/GenBank/DDBJ databases">
        <authorList>
            <person name="Sun Q."/>
            <person name="Evtushenko L."/>
        </authorList>
    </citation>
    <scope>NUCLEOTIDE SEQUENCE</scope>
    <source>
        <strain evidence="2">VKM Ac-1020</strain>
    </source>
</reference>
<organism evidence="2 3">
    <name type="scientific">Microbacterium barkeri</name>
    <dbReference type="NCBI Taxonomy" id="33917"/>
    <lineage>
        <taxon>Bacteria</taxon>
        <taxon>Bacillati</taxon>
        <taxon>Actinomycetota</taxon>
        <taxon>Actinomycetes</taxon>
        <taxon>Micrococcales</taxon>
        <taxon>Microbacteriaceae</taxon>
        <taxon>Microbacterium</taxon>
    </lineage>
</organism>
<accession>A0A9W6H4U7</accession>
<dbReference type="Proteomes" id="UP001142462">
    <property type="component" value="Unassembled WGS sequence"/>
</dbReference>
<dbReference type="EMBL" id="BSEJ01000011">
    <property type="protein sequence ID" value="GLJ62135.1"/>
    <property type="molecule type" value="Genomic_DNA"/>
</dbReference>
<dbReference type="Gene3D" id="3.40.960.10">
    <property type="entry name" value="VSR Endonuclease"/>
    <property type="match status" value="1"/>
</dbReference>
<dbReference type="InterPro" id="IPR011335">
    <property type="entry name" value="Restrct_endonuc-II-like"/>
</dbReference>
<gene>
    <name evidence="2" type="ORF">GCM10017576_22650</name>
</gene>
<dbReference type="SUPFAM" id="SSF52980">
    <property type="entry name" value="Restriction endonuclease-like"/>
    <property type="match status" value="1"/>
</dbReference>
<dbReference type="AlphaFoldDB" id="A0A9W6H4U7"/>
<evidence type="ECO:0000313" key="3">
    <source>
        <dbReference type="Proteomes" id="UP001142462"/>
    </source>
</evidence>
<dbReference type="InterPro" id="IPR007569">
    <property type="entry name" value="DUF559"/>
</dbReference>
<evidence type="ECO:0000259" key="1">
    <source>
        <dbReference type="Pfam" id="PF04480"/>
    </source>
</evidence>